<proteinExistence type="inferred from homology"/>
<dbReference type="Proteomes" id="UP001431209">
    <property type="component" value="Unassembled WGS sequence"/>
</dbReference>
<dbReference type="InterPro" id="IPR002347">
    <property type="entry name" value="SDR_fam"/>
</dbReference>
<evidence type="ECO:0000256" key="3">
    <source>
        <dbReference type="ARBA" id="ARBA00037096"/>
    </source>
</evidence>
<dbReference type="PRINTS" id="PR00080">
    <property type="entry name" value="SDRFAMILY"/>
</dbReference>
<evidence type="ECO:0000256" key="1">
    <source>
        <dbReference type="ARBA" id="ARBA00006484"/>
    </source>
</evidence>
<dbReference type="InterPro" id="IPR020904">
    <property type="entry name" value="Sc_DH/Rdtase_CS"/>
</dbReference>
<evidence type="ECO:0000256" key="2">
    <source>
        <dbReference type="ARBA" id="ARBA00023002"/>
    </source>
</evidence>
<dbReference type="Pfam" id="PF00106">
    <property type="entry name" value="adh_short"/>
    <property type="match status" value="1"/>
</dbReference>
<dbReference type="InterPro" id="IPR036291">
    <property type="entry name" value="NAD(P)-bd_dom_sf"/>
</dbReference>
<dbReference type="Gene3D" id="3.40.50.720">
    <property type="entry name" value="NAD(P)-binding Rossmann-like Domain"/>
    <property type="match status" value="1"/>
</dbReference>
<reference evidence="5 6" key="1">
    <citation type="submission" date="2024-03" db="EMBL/GenBank/DDBJ databases">
        <title>The Acrasis kona genome and developmental transcriptomes reveal deep origins of eukaryotic multicellular pathways.</title>
        <authorList>
            <person name="Sheikh S."/>
            <person name="Fu C.-J."/>
            <person name="Brown M.W."/>
            <person name="Baldauf S.L."/>
        </authorList>
    </citation>
    <scope>NUCLEOTIDE SEQUENCE [LARGE SCALE GENOMIC DNA]</scope>
    <source>
        <strain evidence="5 6">ATCC MYA-3509</strain>
    </source>
</reference>
<gene>
    <name evidence="5" type="ORF">AKO1_013261</name>
</gene>
<accession>A0AAW2YY33</accession>
<evidence type="ECO:0000256" key="4">
    <source>
        <dbReference type="RuleBase" id="RU000363"/>
    </source>
</evidence>
<dbReference type="AlphaFoldDB" id="A0AAW2YY33"/>
<dbReference type="GO" id="GO:0016020">
    <property type="term" value="C:membrane"/>
    <property type="evidence" value="ECO:0007669"/>
    <property type="project" value="TreeGrafter"/>
</dbReference>
<evidence type="ECO:0000313" key="5">
    <source>
        <dbReference type="EMBL" id="KAL0482075.1"/>
    </source>
</evidence>
<dbReference type="PRINTS" id="PR00081">
    <property type="entry name" value="GDHRDH"/>
</dbReference>
<protein>
    <submittedName>
        <fullName evidence="5">Dehydrogenase/reductase SDR family protein 7</fullName>
    </submittedName>
</protein>
<dbReference type="PANTHER" id="PTHR44196">
    <property type="entry name" value="DEHYDROGENASE/REDUCTASE SDR FAMILY MEMBER 7B"/>
    <property type="match status" value="1"/>
</dbReference>
<dbReference type="GO" id="GO:0016491">
    <property type="term" value="F:oxidoreductase activity"/>
    <property type="evidence" value="ECO:0007669"/>
    <property type="project" value="UniProtKB-KW"/>
</dbReference>
<dbReference type="PROSITE" id="PS00061">
    <property type="entry name" value="ADH_SHORT"/>
    <property type="match status" value="1"/>
</dbReference>
<organism evidence="5 6">
    <name type="scientific">Acrasis kona</name>
    <dbReference type="NCBI Taxonomy" id="1008807"/>
    <lineage>
        <taxon>Eukaryota</taxon>
        <taxon>Discoba</taxon>
        <taxon>Heterolobosea</taxon>
        <taxon>Tetramitia</taxon>
        <taxon>Eutetramitia</taxon>
        <taxon>Acrasidae</taxon>
        <taxon>Acrasis</taxon>
    </lineage>
</organism>
<sequence length="308" mass="34518">MFILLTYLFLLFFFVYVVSKATGLLLLLERKIYDVRHKENVNDEGKVVVVTGASSGIGMELARVYSKRKSKIVVAARRLSNLEELKKTCLDLGASEVLCIECDVSIEEDCKNLISKSVEKFGDRIDYLYLSAGVGLDQPFSEAKDLSNYKAIMDINYYGAIGCTLHALPYLTKSNGHICVVSSLQGKFALPQRCGYSASKHAVNGFFNSLRVEMKGQIKVTIVCPGYVWTEFQNSRLSTGDTREVIRNKSKFMTVEQCVKETMEAVKYNEHEYIMTTKGKLGVVAQAILPQSWIDYIATSSSKNAQRK</sequence>
<dbReference type="PANTHER" id="PTHR44196:SF1">
    <property type="entry name" value="DEHYDROGENASE_REDUCTASE SDR FAMILY MEMBER 7B"/>
    <property type="match status" value="1"/>
</dbReference>
<dbReference type="SUPFAM" id="SSF51735">
    <property type="entry name" value="NAD(P)-binding Rossmann-fold domains"/>
    <property type="match status" value="1"/>
</dbReference>
<comment type="caution">
    <text evidence="5">The sequence shown here is derived from an EMBL/GenBank/DDBJ whole genome shotgun (WGS) entry which is preliminary data.</text>
</comment>
<comment type="similarity">
    <text evidence="1 4">Belongs to the short-chain dehydrogenases/reductases (SDR) family.</text>
</comment>
<comment type="function">
    <text evidence="3">Putative oxidoreductase.</text>
</comment>
<keyword evidence="6" id="KW-1185">Reference proteome</keyword>
<dbReference type="EMBL" id="JAOPGA020000814">
    <property type="protein sequence ID" value="KAL0482075.1"/>
    <property type="molecule type" value="Genomic_DNA"/>
</dbReference>
<name>A0AAW2YY33_9EUKA</name>
<keyword evidence="2" id="KW-0560">Oxidoreductase</keyword>
<evidence type="ECO:0000313" key="6">
    <source>
        <dbReference type="Proteomes" id="UP001431209"/>
    </source>
</evidence>
<dbReference type="NCBIfam" id="NF004825">
    <property type="entry name" value="PRK06181.1"/>
    <property type="match status" value="1"/>
</dbReference>